<keyword evidence="2" id="KW-1185">Reference proteome</keyword>
<evidence type="ECO:0000313" key="1">
    <source>
        <dbReference type="EMBL" id="KAF2815264.1"/>
    </source>
</evidence>
<name>A0A6A6Z4P5_9PEZI</name>
<reference evidence="1 3" key="1">
    <citation type="journal article" date="2020" name="Stud. Mycol.">
        <title>101 Dothideomycetes genomes: a test case for predicting lifestyles and emergence of pathogens.</title>
        <authorList>
            <person name="Haridas S."/>
            <person name="Albert R."/>
            <person name="Binder M."/>
            <person name="Bloem J."/>
            <person name="Labutti K."/>
            <person name="Salamov A."/>
            <person name="Andreopoulos B."/>
            <person name="Baker S."/>
            <person name="Barry K."/>
            <person name="Bills G."/>
            <person name="Bluhm B."/>
            <person name="Cannon C."/>
            <person name="Castanera R."/>
            <person name="Culley D."/>
            <person name="Daum C."/>
            <person name="Ezra D."/>
            <person name="Gonzalez J."/>
            <person name="Henrissat B."/>
            <person name="Kuo A."/>
            <person name="Liang C."/>
            <person name="Lipzen A."/>
            <person name="Lutzoni F."/>
            <person name="Magnuson J."/>
            <person name="Mondo S."/>
            <person name="Nolan M."/>
            <person name="Ohm R."/>
            <person name="Pangilinan J."/>
            <person name="Park H.-J."/>
            <person name="Ramirez L."/>
            <person name="Alfaro M."/>
            <person name="Sun H."/>
            <person name="Tritt A."/>
            <person name="Yoshinaga Y."/>
            <person name="Zwiers L.-H."/>
            <person name="Turgeon B."/>
            <person name="Goodwin S."/>
            <person name="Spatafora J."/>
            <person name="Crous P."/>
            <person name="Grigoriev I."/>
        </authorList>
    </citation>
    <scope>NUCLEOTIDE SEQUENCE</scope>
    <source>
        <strain evidence="1 3">CBS 304.34</strain>
    </source>
</reference>
<dbReference type="GeneID" id="54459996"/>
<dbReference type="RefSeq" id="XP_033582228.1">
    <property type="nucleotide sequence ID" value="XM_033719103.1"/>
</dbReference>
<evidence type="ECO:0000313" key="2">
    <source>
        <dbReference type="Proteomes" id="UP000504636"/>
    </source>
</evidence>
<reference evidence="3" key="2">
    <citation type="submission" date="2020-04" db="EMBL/GenBank/DDBJ databases">
        <authorList>
            <consortium name="NCBI Genome Project"/>
        </authorList>
    </citation>
    <scope>NUCLEOTIDE SEQUENCE</scope>
    <source>
        <strain evidence="3">CBS 304.34</strain>
    </source>
</reference>
<dbReference type="EMBL" id="MU003694">
    <property type="protein sequence ID" value="KAF2815264.1"/>
    <property type="molecule type" value="Genomic_DNA"/>
</dbReference>
<dbReference type="AlphaFoldDB" id="A0A6A6Z4P5"/>
<sequence length="122" mass="14266">MAGFFPFVFESVLKDPNLRASNCHFSWYRLFMDRTRELLSADGSSDALLRALDVIHTFRRRRMKKNVGETLQERRIEKLKLRRGLTLRDGWLVPEGVERVLEMSKDEIGAMVNQILKELGKI</sequence>
<protein>
    <submittedName>
        <fullName evidence="1 3">Uncharacterized protein</fullName>
    </submittedName>
</protein>
<organism evidence="1">
    <name type="scientific">Mytilinidion resinicola</name>
    <dbReference type="NCBI Taxonomy" id="574789"/>
    <lineage>
        <taxon>Eukaryota</taxon>
        <taxon>Fungi</taxon>
        <taxon>Dikarya</taxon>
        <taxon>Ascomycota</taxon>
        <taxon>Pezizomycotina</taxon>
        <taxon>Dothideomycetes</taxon>
        <taxon>Pleosporomycetidae</taxon>
        <taxon>Mytilinidiales</taxon>
        <taxon>Mytilinidiaceae</taxon>
        <taxon>Mytilinidion</taxon>
    </lineage>
</organism>
<gene>
    <name evidence="1 3" type="ORF">BDZ99DRAFT_459179</name>
</gene>
<evidence type="ECO:0000313" key="3">
    <source>
        <dbReference type="RefSeq" id="XP_033582228.1"/>
    </source>
</evidence>
<dbReference type="Proteomes" id="UP000504636">
    <property type="component" value="Unplaced"/>
</dbReference>
<dbReference type="OrthoDB" id="2906425at2759"/>
<accession>A0A6A6Z4P5</accession>
<reference evidence="3" key="3">
    <citation type="submission" date="2025-04" db="UniProtKB">
        <authorList>
            <consortium name="RefSeq"/>
        </authorList>
    </citation>
    <scope>IDENTIFICATION</scope>
    <source>
        <strain evidence="3">CBS 304.34</strain>
    </source>
</reference>
<proteinExistence type="predicted"/>